<dbReference type="EMBL" id="PRFA01000051">
    <property type="protein sequence ID" value="PWU90362.1"/>
    <property type="molecule type" value="Genomic_DNA"/>
</dbReference>
<feature type="region of interest" description="Disordered" evidence="1">
    <location>
        <begin position="753"/>
        <end position="782"/>
    </location>
</feature>
<dbReference type="VEuPathDB" id="TriTrypDB:TcCL_ESM03126"/>
<dbReference type="VEuPathDB" id="TriTrypDB:TCDM_07004"/>
<dbReference type="InterPro" id="IPR011047">
    <property type="entry name" value="Quinoprotein_ADH-like_sf"/>
</dbReference>
<feature type="compositionally biased region" description="Acidic residues" evidence="1">
    <location>
        <begin position="58"/>
        <end position="72"/>
    </location>
</feature>
<dbReference type="VEuPathDB" id="TriTrypDB:TcG_06561"/>
<feature type="region of interest" description="Disordered" evidence="1">
    <location>
        <begin position="32"/>
        <end position="72"/>
    </location>
</feature>
<feature type="compositionally biased region" description="Polar residues" evidence="1">
    <location>
        <begin position="618"/>
        <end position="630"/>
    </location>
</feature>
<feature type="region of interest" description="Disordered" evidence="1">
    <location>
        <begin position="506"/>
        <end position="530"/>
    </location>
</feature>
<reference evidence="2 3" key="1">
    <citation type="journal article" date="2018" name="Microb. Genom.">
        <title>Expanding an expanded genome: long-read sequencing of Trypanosoma cruzi.</title>
        <authorList>
            <person name="Berna L."/>
            <person name="Rodriguez M."/>
            <person name="Chiribao M.L."/>
            <person name="Parodi-Talice A."/>
            <person name="Pita S."/>
            <person name="Rijo G."/>
            <person name="Alvarez-Valin F."/>
            <person name="Robello C."/>
        </authorList>
    </citation>
    <scope>NUCLEOTIDE SEQUENCE [LARGE SCALE GENOMIC DNA]</scope>
    <source>
        <strain evidence="2 3">Dm28c</strain>
    </source>
</reference>
<dbReference type="InterPro" id="IPR045160">
    <property type="entry name" value="ATG16"/>
</dbReference>
<dbReference type="InterPro" id="IPR015943">
    <property type="entry name" value="WD40/YVTN_repeat-like_dom_sf"/>
</dbReference>
<dbReference type="VEuPathDB" id="TriTrypDB:TcYC6_0101310"/>
<dbReference type="VEuPathDB" id="TriTrypDB:TcCLB.506177.150"/>
<feature type="region of interest" description="Disordered" evidence="1">
    <location>
        <begin position="1110"/>
        <end position="1130"/>
    </location>
</feature>
<name>A0A2V2V495_TRYCR</name>
<dbReference type="VEuPathDB" id="TriTrypDB:ECC02_004247"/>
<dbReference type="PANTHER" id="PTHR19878:SF8">
    <property type="entry name" value="AUTOPHAGY-RELATED 16, ISOFORM F"/>
    <property type="match status" value="1"/>
</dbReference>
<dbReference type="PANTHER" id="PTHR19878">
    <property type="entry name" value="AUTOPHAGY PROTEIN 16-LIKE"/>
    <property type="match status" value="1"/>
</dbReference>
<dbReference type="VEuPathDB" id="TriTrypDB:BCY84_13728"/>
<protein>
    <submittedName>
        <fullName evidence="2">Uncharacterized protein</fullName>
    </submittedName>
</protein>
<dbReference type="VEuPathDB" id="TriTrypDB:TcCLB.503395.59"/>
<organism evidence="2 3">
    <name type="scientific">Trypanosoma cruzi</name>
    <dbReference type="NCBI Taxonomy" id="5693"/>
    <lineage>
        <taxon>Eukaryota</taxon>
        <taxon>Discoba</taxon>
        <taxon>Euglenozoa</taxon>
        <taxon>Kinetoplastea</taxon>
        <taxon>Metakinetoplastina</taxon>
        <taxon>Trypanosomatida</taxon>
        <taxon>Trypanosomatidae</taxon>
        <taxon>Trypanosoma</taxon>
        <taxon>Schizotrypanum</taxon>
    </lineage>
</organism>
<feature type="compositionally biased region" description="Polar residues" evidence="1">
    <location>
        <begin position="767"/>
        <end position="776"/>
    </location>
</feature>
<evidence type="ECO:0000313" key="3">
    <source>
        <dbReference type="Proteomes" id="UP000246121"/>
    </source>
</evidence>
<comment type="caution">
    <text evidence="2">The sequence shown here is derived from an EMBL/GenBank/DDBJ whole genome shotgun (WGS) entry which is preliminary data.</text>
</comment>
<dbReference type="VEuPathDB" id="TriTrypDB:Tc_MARK_1235"/>
<feature type="compositionally biased region" description="Polar residues" evidence="1">
    <location>
        <begin position="588"/>
        <end position="598"/>
    </location>
</feature>
<dbReference type="SUPFAM" id="SSF50998">
    <property type="entry name" value="Quinoprotein alcohol dehydrogenase-like"/>
    <property type="match status" value="1"/>
</dbReference>
<feature type="region of interest" description="Disordered" evidence="1">
    <location>
        <begin position="552"/>
        <end position="650"/>
    </location>
</feature>
<dbReference type="VEuPathDB" id="TriTrypDB:C3747_250g35"/>
<dbReference type="GO" id="GO:0000045">
    <property type="term" value="P:autophagosome assembly"/>
    <property type="evidence" value="ECO:0007669"/>
    <property type="project" value="InterPro"/>
</dbReference>
<feature type="compositionally biased region" description="Low complexity" evidence="1">
    <location>
        <begin position="599"/>
        <end position="617"/>
    </location>
</feature>
<dbReference type="VEuPathDB" id="TriTrypDB:C4B63_51g98"/>
<feature type="compositionally biased region" description="Low complexity" evidence="1">
    <location>
        <begin position="520"/>
        <end position="530"/>
    </location>
</feature>
<dbReference type="VEuPathDB" id="TriTrypDB:TcBrA4_0073200"/>
<feature type="compositionally biased region" description="Polar residues" evidence="1">
    <location>
        <begin position="557"/>
        <end position="578"/>
    </location>
</feature>
<feature type="compositionally biased region" description="Basic and acidic residues" evidence="1">
    <location>
        <begin position="756"/>
        <end position="766"/>
    </location>
</feature>
<dbReference type="VEuPathDB" id="TriTrypDB:TcCLB.506181.70"/>
<dbReference type="VEuPathDB" id="TriTrypDB:Tc_MARK_1236"/>
<proteinExistence type="predicted"/>
<sequence length="1434" mass="156723">MSGAPFIPELSLGTVETGGGWGVGEQFARLPPASVQAESRTPVYTVAPDSGGFNVHDSDDDSATQEESAEAETIEAELVPTTHYRRPSMEDDNTFIDHGSTVPPASPSKDLFEKLEMRGDGGDYSKRGPNSIPSLHVKFLRPVSRMMVGPQVRAMVVAPDGASLWAAFGDDPVTLLDFKGPELNISRALDVTQVHSMTVVRVPVAKAVTFKPSRGAHRPSYFVASKPQVDEGEEVETYALWCGVTRGSIVIVDLTNFSMAGVIKAAHAQTITGLWYLGTGKVWTAGYDKALKVWDPQTRRRLKSRNIATIISDLCYVRSCKQVWTISDDAYIRVFDAAGNNVQLAHPSPEKPENTLRMRSEMRFITYYESANLIYVALTRSLAAIDPSTCGMPVVINATISSMTFLENTALVTGYGEWLQCTKEAIGLIDLSDPYVPSLLFRGGPLGGSVTPVRMRFLTAVPFAVVAQEAGRSERYLSVFSYEDSKAFCRSGGVTSIPQQRKITLEAPSTRRPVAASQHAPSPSFAAATSTPTSALLPYPIVFATGKRGSVMREESNLSSGHPQRAAVTSSRADGNNQRQRHRHSPSAPFSQNFTPVQNSNSNNAAVAANTAVSSRSQSTTPAMRTSTAVYSEDSRNPSKSGINGSAERSVAVQLTTPPELMTSLTKIENKTEDLKALFAQISAPRPLLDDFSKLHALVSRMAMNNQLGHNLDEEEMENIERDYHSLEGRVIATAVERLRKTAAASLLSSVPNSTRLRDNSGRRDNVSSVAATSPSVGEKRANAVTEIMNSSKTEETAGSVGGSEIAPESLLRWVAQITRSGQGERESHRRQLESLQRHNTRIVERNAALINGIVRVEQAIRTHAQRLLEDADAAAAVISSDASCDSSAHVHAQRHIQLLNQSLQQIEQVSVSSSPKEITEAMGSFVTLISRLFSTQQVLHGDDIARRVPYDFSSGNAHNDQVLDTSRASAQNGSTLLTTRSHLSRPTVTSVLSMRPQRMRGIVEDQIASVEEFVKDVGKFWSRLEETQKVIYVPYESGAKPDLFQDFMQFTVLWHLREAQVMVDVCRKESVMVMAEALLGDIESREGMVGSNMAGPRRTSVPTALLSSTEKAMHSGGEKNPNSADIKKSNKGGNASILVVPAAAEAIRSDSARLVSIGLELESVASRIRESLKAAEQNLQMGVAKETIGGFFLIPNEKFFIDATKLRGMLYWERVSMHLLYECLECLEELVFHCDEQPRAFRKDNFKALEQQVVDWRLFLEDVHGECTQLRSVILSSQQESCTGRMSAAATASSVVYDRSSSLGSREMSRNSDGDTTSTERTTQWVLLFGLYVQYAERTDATPLLFASHDSGDTVSAADFGLMALLDEVAEIMETVRAKSAALLRYCQKIQGRIARVVEDVVVNEETGQVFVPACRGGPIAERYCKGFCHDMS</sequence>
<dbReference type="Gene3D" id="2.130.10.10">
    <property type="entry name" value="YVTN repeat-like/Quinoprotein amine dehydrogenase"/>
    <property type="match status" value="1"/>
</dbReference>
<accession>A0A2V2V495</accession>
<evidence type="ECO:0000313" key="2">
    <source>
        <dbReference type="EMBL" id="PWU90362.1"/>
    </source>
</evidence>
<gene>
    <name evidence="2" type="ORF">C4B63_51g98</name>
</gene>
<dbReference type="Proteomes" id="UP000246121">
    <property type="component" value="Unassembled WGS sequence"/>
</dbReference>
<dbReference type="VEuPathDB" id="TriTrypDB:TCSYLVIO_004766"/>
<evidence type="ECO:0000256" key="1">
    <source>
        <dbReference type="SAM" id="MobiDB-lite"/>
    </source>
</evidence>